<feature type="transmembrane region" description="Helical" evidence="7">
    <location>
        <begin position="234"/>
        <end position="253"/>
    </location>
</feature>
<evidence type="ECO:0000256" key="5">
    <source>
        <dbReference type="ARBA" id="ARBA00022989"/>
    </source>
</evidence>
<dbReference type="GO" id="GO:0016740">
    <property type="term" value="F:transferase activity"/>
    <property type="evidence" value="ECO:0007669"/>
    <property type="project" value="UniProtKB-KW"/>
</dbReference>
<dbReference type="STRING" id="1423727.FC34_GL001126"/>
<name>A0A0R2AXM3_9LACO</name>
<feature type="domain" description="Sulfatase N-terminal" evidence="8">
    <location>
        <begin position="406"/>
        <end position="698"/>
    </location>
</feature>
<sequence length="760" mass="86768">MNDATVYFNDRKLMRRIVRHYYHLKPGRFLTIFLLWWFKLGRALHLMSEASYQTHFWQTLLKRPLTTEQWATIKPRHLGTGTLVAQIPNAILEAWGVTGLGLPIDLQGQATATMPSVLDRVAQTDGPLTVAPKFYRRYLRSIRRREIGLRVGRRTLTLKQYQRRAWLWRLRDLITLLIAAYGITIGALIIATNRYNFQMVTDIIRRPDVLTMNSLMAIALMLILYLLFNNVGVGILLGSLPTLAIGITNFLMLKYRGSPLRYIDLSLASEAKNMGTRYNYMLPLKYLLIIGTFIVLALIVAFLFRAPAGHFGLRALLAVAVVIVSALSFKPLFLNDVRYTNIMAVTRANQWSGTNRYLTKGVVYSFLNTTNKDQLLPPANYSEAAAKAQLAKYKNVNIPKNKKVNIITIQLEAFNDFSKWSQIKIDPSVYAGLHTIQQEGVSGELTTNIFGGGTIDTERKVLTGYSKTPPITHPMLSFVDYFNQQGYLTEKRHPGYGWFYNRQNIERYLGFQHFYYKENYYDDHVSKDFIVKDSLVFDNLEASLKRANKNGQYLFNQTVTYQNHGPYDTTFSGTPLVTWQDGYNKSDYAIINNYLTGVRETSNALLKLVNSLKSYKEPVVLAFWGDHNPWGGAENSTYKMLGIDLDQSTTTGYKNYFDTPYVLWANPAAKKTLGNSFTGKGADISPMYVLPEIFKRANYTGSQYMQEVMAMEKNISVFGEDNRYLSDGKWTTTLKSSVAKQAKTFHDVEYYMETSAVKRN</sequence>
<evidence type="ECO:0000256" key="7">
    <source>
        <dbReference type="SAM" id="Phobius"/>
    </source>
</evidence>
<dbReference type="PANTHER" id="PTHR47371:SF3">
    <property type="entry name" value="PHOSPHOGLYCEROL TRANSFERASE I"/>
    <property type="match status" value="1"/>
</dbReference>
<dbReference type="CDD" id="cd16015">
    <property type="entry name" value="LTA_synthase"/>
    <property type="match status" value="1"/>
</dbReference>
<keyword evidence="5 7" id="KW-1133">Transmembrane helix</keyword>
<keyword evidence="6 7" id="KW-0472">Membrane</keyword>
<evidence type="ECO:0000259" key="8">
    <source>
        <dbReference type="Pfam" id="PF00884"/>
    </source>
</evidence>
<evidence type="ECO:0000256" key="1">
    <source>
        <dbReference type="ARBA" id="ARBA00004651"/>
    </source>
</evidence>
<dbReference type="GO" id="GO:0005886">
    <property type="term" value="C:plasma membrane"/>
    <property type="evidence" value="ECO:0007669"/>
    <property type="project" value="UniProtKB-SubCell"/>
</dbReference>
<evidence type="ECO:0000256" key="2">
    <source>
        <dbReference type="ARBA" id="ARBA00004936"/>
    </source>
</evidence>
<evidence type="ECO:0000256" key="6">
    <source>
        <dbReference type="ARBA" id="ARBA00023136"/>
    </source>
</evidence>
<evidence type="ECO:0000313" key="9">
    <source>
        <dbReference type="EMBL" id="KRM72142.1"/>
    </source>
</evidence>
<evidence type="ECO:0000256" key="4">
    <source>
        <dbReference type="ARBA" id="ARBA00022692"/>
    </source>
</evidence>
<dbReference type="Gene3D" id="3.40.720.10">
    <property type="entry name" value="Alkaline Phosphatase, subunit A"/>
    <property type="match status" value="1"/>
</dbReference>
<dbReference type="PANTHER" id="PTHR47371">
    <property type="entry name" value="LIPOTEICHOIC ACID SYNTHASE"/>
    <property type="match status" value="1"/>
</dbReference>
<dbReference type="SUPFAM" id="SSF53649">
    <property type="entry name" value="Alkaline phosphatase-like"/>
    <property type="match status" value="1"/>
</dbReference>
<dbReference type="OrthoDB" id="243547at2"/>
<evidence type="ECO:0000313" key="10">
    <source>
        <dbReference type="Proteomes" id="UP000051672"/>
    </source>
</evidence>
<dbReference type="RefSeq" id="WP_057894408.1">
    <property type="nucleotide sequence ID" value="NZ_AYZQ01000002.1"/>
</dbReference>
<proteinExistence type="predicted"/>
<keyword evidence="10" id="KW-1185">Reference proteome</keyword>
<feature type="transmembrane region" description="Helical" evidence="7">
    <location>
        <begin position="173"/>
        <end position="197"/>
    </location>
</feature>
<comment type="subcellular location">
    <subcellularLocation>
        <location evidence="1">Cell membrane</location>
        <topology evidence="1">Multi-pass membrane protein</topology>
    </subcellularLocation>
</comment>
<comment type="caution">
    <text evidence="9">The sequence shown here is derived from an EMBL/GenBank/DDBJ whole genome shotgun (WGS) entry which is preliminary data.</text>
</comment>
<dbReference type="InterPro" id="IPR050448">
    <property type="entry name" value="OpgB/LTA_synthase_biosynth"/>
</dbReference>
<evidence type="ECO:0000256" key="3">
    <source>
        <dbReference type="ARBA" id="ARBA00022475"/>
    </source>
</evidence>
<dbReference type="InterPro" id="IPR017850">
    <property type="entry name" value="Alkaline_phosphatase_core_sf"/>
</dbReference>
<keyword evidence="9" id="KW-0808">Transferase</keyword>
<dbReference type="EMBL" id="AYZQ01000002">
    <property type="protein sequence ID" value="KRM72142.1"/>
    <property type="molecule type" value="Genomic_DNA"/>
</dbReference>
<dbReference type="Pfam" id="PF00884">
    <property type="entry name" value="Sulfatase"/>
    <property type="match status" value="1"/>
</dbReference>
<comment type="pathway">
    <text evidence="2">Cell wall biogenesis; lipoteichoic acid biosynthesis.</text>
</comment>
<feature type="transmembrane region" description="Helical" evidence="7">
    <location>
        <begin position="21"/>
        <end position="38"/>
    </location>
</feature>
<accession>A0A0R2AXM3</accession>
<organism evidence="9 10">
    <name type="scientific">Lacticaseibacillus brantae DSM 23927</name>
    <dbReference type="NCBI Taxonomy" id="1423727"/>
    <lineage>
        <taxon>Bacteria</taxon>
        <taxon>Bacillati</taxon>
        <taxon>Bacillota</taxon>
        <taxon>Bacilli</taxon>
        <taxon>Lactobacillales</taxon>
        <taxon>Lactobacillaceae</taxon>
        <taxon>Lacticaseibacillus</taxon>
    </lineage>
</organism>
<dbReference type="Proteomes" id="UP000051672">
    <property type="component" value="Unassembled WGS sequence"/>
</dbReference>
<feature type="transmembrane region" description="Helical" evidence="7">
    <location>
        <begin position="209"/>
        <end position="228"/>
    </location>
</feature>
<dbReference type="AlphaFoldDB" id="A0A0R2AXM3"/>
<protein>
    <submittedName>
        <fullName evidence="9">Teichoic acid polysaccharide phosphoglycerol transferase</fullName>
    </submittedName>
</protein>
<keyword evidence="4 7" id="KW-0812">Transmembrane</keyword>
<gene>
    <name evidence="9" type="ORF">FC34_GL001126</name>
</gene>
<dbReference type="PATRIC" id="fig|1423727.3.peg.1142"/>
<dbReference type="InterPro" id="IPR000917">
    <property type="entry name" value="Sulfatase_N"/>
</dbReference>
<feature type="transmembrane region" description="Helical" evidence="7">
    <location>
        <begin position="286"/>
        <end position="305"/>
    </location>
</feature>
<reference evidence="9 10" key="1">
    <citation type="journal article" date="2015" name="Genome Announc.">
        <title>Expanding the biotechnology potential of lactobacilli through comparative genomics of 213 strains and associated genera.</title>
        <authorList>
            <person name="Sun Z."/>
            <person name="Harris H.M."/>
            <person name="McCann A."/>
            <person name="Guo C."/>
            <person name="Argimon S."/>
            <person name="Zhang W."/>
            <person name="Yang X."/>
            <person name="Jeffery I.B."/>
            <person name="Cooney J.C."/>
            <person name="Kagawa T.F."/>
            <person name="Liu W."/>
            <person name="Song Y."/>
            <person name="Salvetti E."/>
            <person name="Wrobel A."/>
            <person name="Rasinkangas P."/>
            <person name="Parkhill J."/>
            <person name="Rea M.C."/>
            <person name="O'Sullivan O."/>
            <person name="Ritari J."/>
            <person name="Douillard F.P."/>
            <person name="Paul Ross R."/>
            <person name="Yang R."/>
            <person name="Briner A.E."/>
            <person name="Felis G.E."/>
            <person name="de Vos W.M."/>
            <person name="Barrangou R."/>
            <person name="Klaenhammer T.R."/>
            <person name="Caufield P.W."/>
            <person name="Cui Y."/>
            <person name="Zhang H."/>
            <person name="O'Toole P.W."/>
        </authorList>
    </citation>
    <scope>NUCLEOTIDE SEQUENCE [LARGE SCALE GENOMIC DNA]</scope>
    <source>
        <strain evidence="9 10">DSM 23927</strain>
    </source>
</reference>
<keyword evidence="3" id="KW-1003">Cell membrane</keyword>